<evidence type="ECO:0000313" key="1">
    <source>
        <dbReference type="EMBL" id="KAK3714986.1"/>
    </source>
</evidence>
<name>A0ACC3NDF7_9PEZI</name>
<evidence type="ECO:0000313" key="2">
    <source>
        <dbReference type="Proteomes" id="UP001281147"/>
    </source>
</evidence>
<accession>A0ACC3NDF7</accession>
<proteinExistence type="predicted"/>
<sequence length="484" mass="53857">MGKQIVYTKITPLPSNVPRQLALDLLHSHEEVIRMNPLVTDVRSIDPPRNAAADEFFSNWVEITEIITWGFGMKKKIQFKGVFHDQPWGMQSHVFAPLNTDMRQTYRIGGNQPGEPRESRELGVDTPLDGLYLREDVNIMCNTPFAAGFVKKEMKESSKIMIDRITRKAELLDEGKLHAMFEHGKLKTSKPSAEPTFIDRPAPSPGSQPDSPGQVGTPFRSPALDSKGFGKYYEVAPGRAESVHDRNSQYVPEYQQNSYLAPNYAGGEKPGQQQNFVSELPGSFYQPQQQQSNELYPPPLKHSGQQTFRAELAGDTNLQPPTSQNYDTKPAPPTATHPAYQAYQTSPQPSPRLPSQGSPRPSPGLPSQGPPARHSSSSGYQVTNPDPPYPTENQGPNSYNNNVENWQRSVRSDQPIDDSYYRNARSSHQSTVEPDYQRFSKLSVQQSADDALAHGSKVSKCPVCGLFEGDETAVSHHVTKAHFQ</sequence>
<keyword evidence="2" id="KW-1185">Reference proteome</keyword>
<comment type="caution">
    <text evidence="1">The sequence shown here is derived from an EMBL/GenBank/DDBJ whole genome shotgun (WGS) entry which is preliminary data.</text>
</comment>
<dbReference type="Proteomes" id="UP001281147">
    <property type="component" value="Unassembled WGS sequence"/>
</dbReference>
<dbReference type="EMBL" id="JAUTXU010000052">
    <property type="protein sequence ID" value="KAK3714986.1"/>
    <property type="molecule type" value="Genomic_DNA"/>
</dbReference>
<reference evidence="1" key="1">
    <citation type="submission" date="2023-07" db="EMBL/GenBank/DDBJ databases">
        <title>Black Yeasts Isolated from many extreme environments.</title>
        <authorList>
            <person name="Coleine C."/>
            <person name="Stajich J.E."/>
            <person name="Selbmann L."/>
        </authorList>
    </citation>
    <scope>NUCLEOTIDE SEQUENCE</scope>
    <source>
        <strain evidence="1">CCFEE 5714</strain>
    </source>
</reference>
<protein>
    <submittedName>
        <fullName evidence="1">Uncharacterized protein</fullName>
    </submittedName>
</protein>
<gene>
    <name evidence="1" type="ORF">LTR37_007476</name>
</gene>
<organism evidence="1 2">
    <name type="scientific">Vermiconidia calcicola</name>
    <dbReference type="NCBI Taxonomy" id="1690605"/>
    <lineage>
        <taxon>Eukaryota</taxon>
        <taxon>Fungi</taxon>
        <taxon>Dikarya</taxon>
        <taxon>Ascomycota</taxon>
        <taxon>Pezizomycotina</taxon>
        <taxon>Dothideomycetes</taxon>
        <taxon>Dothideomycetidae</taxon>
        <taxon>Mycosphaerellales</taxon>
        <taxon>Extremaceae</taxon>
        <taxon>Vermiconidia</taxon>
    </lineage>
</organism>